<evidence type="ECO:0000313" key="2">
    <source>
        <dbReference type="EMBL" id="QMU96532.1"/>
    </source>
</evidence>
<accession>A0A7D7WD94</accession>
<dbReference type="SUPFAM" id="SSF53067">
    <property type="entry name" value="Actin-like ATPase domain"/>
    <property type="match status" value="2"/>
</dbReference>
<sequence length="358" mass="37300">MGKSHVGVEITEESVRAVEVTLDRTPQVIAYGEVPLPPEAARDSEVIDEGTVALAIRQLWTTARIHGKSVTLGVASRRVLVREYSTQVMAPELLRQALPYQVQDLLPVPVNQAVLDYYPTSQEGDQLHGLLVAAVSETVEGMIAAFDRAKVRVAGVDLTTFGLSRAASLIAPAGTHAVVHVGDHTTQVLIQRDGAPEFVRITPVDLETAAVRRRSAVTSITDDGTLTPAEATSNVLLDPARVAAGALQESAAGSAGIVPRGALRGDIGPKPVADVIGRIRGTISFYLNRPGATRIEGVLICGAGSAVDGVVSGLAEVLDVPVRQISLGDVVSVRGAAPAGEHALNLVSTLGLALGGER</sequence>
<dbReference type="CDD" id="cd24049">
    <property type="entry name" value="ASKHA_NBD_PilM"/>
    <property type="match status" value="1"/>
</dbReference>
<feature type="domain" description="SHS2" evidence="1">
    <location>
        <begin position="5"/>
        <end position="167"/>
    </location>
</feature>
<name>A0A7D7WD94_9MICO</name>
<reference evidence="2 3" key="1">
    <citation type="journal article" date="2020" name="Front. Microbiol.">
        <title>Design of Bacterial Strain-Specific qPCR Assays Using NGS Data and Publicly Available Resources and Its Application to Track Biocontrol Strains.</title>
        <authorList>
            <person name="Hernandez I."/>
            <person name="Sant C."/>
            <person name="Martinez R."/>
            <person name="Fernandez C."/>
        </authorList>
    </citation>
    <scope>NUCLEOTIDE SEQUENCE [LARGE SCALE GENOMIC DNA]</scope>
    <source>
        <strain evidence="2 3">B24</strain>
    </source>
</reference>
<dbReference type="InterPro" id="IPR003494">
    <property type="entry name" value="SHS2_FtsA"/>
</dbReference>
<dbReference type="Proteomes" id="UP000515708">
    <property type="component" value="Chromosome"/>
</dbReference>
<dbReference type="InterPro" id="IPR005883">
    <property type="entry name" value="PilM"/>
</dbReference>
<dbReference type="PANTHER" id="PTHR32432">
    <property type="entry name" value="CELL DIVISION PROTEIN FTSA-RELATED"/>
    <property type="match status" value="1"/>
</dbReference>
<dbReference type="Gene3D" id="3.30.1490.300">
    <property type="match status" value="1"/>
</dbReference>
<protein>
    <recommendedName>
        <fullName evidence="1">SHS2 domain-containing protein</fullName>
    </recommendedName>
</protein>
<dbReference type="SMART" id="SM00842">
    <property type="entry name" value="FtsA"/>
    <property type="match status" value="1"/>
</dbReference>
<evidence type="ECO:0000259" key="1">
    <source>
        <dbReference type="SMART" id="SM00842"/>
    </source>
</evidence>
<dbReference type="InterPro" id="IPR050696">
    <property type="entry name" value="FtsA/MreB"/>
</dbReference>
<dbReference type="GO" id="GO:0051301">
    <property type="term" value="P:cell division"/>
    <property type="evidence" value="ECO:0007669"/>
    <property type="project" value="InterPro"/>
</dbReference>
<dbReference type="Gene3D" id="3.30.420.40">
    <property type="match status" value="2"/>
</dbReference>
<gene>
    <name evidence="2" type="ORF">FVO59_04400</name>
</gene>
<evidence type="ECO:0000313" key="3">
    <source>
        <dbReference type="Proteomes" id="UP000515708"/>
    </source>
</evidence>
<dbReference type="AlphaFoldDB" id="A0A7D7WD94"/>
<dbReference type="InterPro" id="IPR043129">
    <property type="entry name" value="ATPase_NBD"/>
</dbReference>
<dbReference type="PANTHER" id="PTHR32432:SF3">
    <property type="entry name" value="ETHANOLAMINE UTILIZATION PROTEIN EUTJ"/>
    <property type="match status" value="1"/>
</dbReference>
<dbReference type="Pfam" id="PF11104">
    <property type="entry name" value="PilM_2"/>
    <property type="match status" value="1"/>
</dbReference>
<organism evidence="2 3">
    <name type="scientific">Microbacterium esteraromaticum</name>
    <dbReference type="NCBI Taxonomy" id="57043"/>
    <lineage>
        <taxon>Bacteria</taxon>
        <taxon>Bacillati</taxon>
        <taxon>Actinomycetota</taxon>
        <taxon>Actinomycetes</taxon>
        <taxon>Micrococcales</taxon>
        <taxon>Microbacteriaceae</taxon>
        <taxon>Microbacterium</taxon>
    </lineage>
</organism>
<proteinExistence type="predicted"/>
<dbReference type="EMBL" id="CP043732">
    <property type="protein sequence ID" value="QMU96532.1"/>
    <property type="molecule type" value="Genomic_DNA"/>
</dbReference>
<dbReference type="RefSeq" id="WP_182255036.1">
    <property type="nucleotide sequence ID" value="NZ_CP043732.1"/>
</dbReference>